<gene>
    <name evidence="3" type="ORF">EV646_103301</name>
</gene>
<evidence type="ECO:0000256" key="1">
    <source>
        <dbReference type="SAM" id="Coils"/>
    </source>
</evidence>
<reference evidence="3 4" key="1">
    <citation type="journal article" date="2015" name="Stand. Genomic Sci.">
        <title>Genomic Encyclopedia of Bacterial and Archaeal Type Strains, Phase III: the genomes of soil and plant-associated and newly described type strains.</title>
        <authorList>
            <person name="Whitman W.B."/>
            <person name="Woyke T."/>
            <person name="Klenk H.P."/>
            <person name="Zhou Y."/>
            <person name="Lilburn T.G."/>
            <person name="Beck B.J."/>
            <person name="De Vos P."/>
            <person name="Vandamme P."/>
            <person name="Eisen J.A."/>
            <person name="Garrity G."/>
            <person name="Hugenholtz P."/>
            <person name="Kyrpides N.C."/>
        </authorList>
    </citation>
    <scope>NUCLEOTIDE SEQUENCE [LARGE SCALE GENOMIC DNA]</scope>
    <source>
        <strain evidence="3 4">VKM Ac-2541</strain>
    </source>
</reference>
<feature type="transmembrane region" description="Helical" evidence="2">
    <location>
        <begin position="174"/>
        <end position="193"/>
    </location>
</feature>
<dbReference type="AlphaFoldDB" id="A0A4R2IUT9"/>
<evidence type="ECO:0000313" key="3">
    <source>
        <dbReference type="EMBL" id="TCO49323.1"/>
    </source>
</evidence>
<dbReference type="NCBIfam" id="NF033634">
    <property type="entry name" value="SLATT_1"/>
    <property type="match status" value="1"/>
</dbReference>
<feature type="transmembrane region" description="Helical" evidence="2">
    <location>
        <begin position="62"/>
        <end position="82"/>
    </location>
</feature>
<name>A0A4R2IUT9_9ACTN</name>
<keyword evidence="1" id="KW-0175">Coiled coil</keyword>
<sequence>MASRAEELLEINRTLLQLERDLRVARTARRLLRIALLVLPVLLFGAYALYISPNFGIGKKLIATPLGVVIAVTVLGVVFYGISKMEGAESPDDIDLKLTVERERKAHLLAAQSHQPKLRQYTYREEIKSELDALRKGAARYRRTNNYLQAVIIVGSLAATSITSLALAEETLRWASVGTTFAVGIAAGFTGYFKFRDRSFYLQQTADAIEYERNCFDLGIGRYKGRSEQEALVELVEEVERLRAEQRKREQNIDQPPERNES</sequence>
<comment type="caution">
    <text evidence="3">The sequence shown here is derived from an EMBL/GenBank/DDBJ whole genome shotgun (WGS) entry which is preliminary data.</text>
</comment>
<feature type="transmembrane region" description="Helical" evidence="2">
    <location>
        <begin position="147"/>
        <end position="168"/>
    </location>
</feature>
<feature type="transmembrane region" description="Helical" evidence="2">
    <location>
        <begin position="31"/>
        <end position="50"/>
    </location>
</feature>
<proteinExistence type="predicted"/>
<protein>
    <submittedName>
        <fullName evidence="3">Uncharacterized protein DUF4231</fullName>
    </submittedName>
</protein>
<accession>A0A4R2IUT9</accession>
<feature type="coiled-coil region" evidence="1">
    <location>
        <begin position="225"/>
        <end position="252"/>
    </location>
</feature>
<evidence type="ECO:0000256" key="2">
    <source>
        <dbReference type="SAM" id="Phobius"/>
    </source>
</evidence>
<organism evidence="3 4">
    <name type="scientific">Kribbella antiqua</name>
    <dbReference type="NCBI Taxonomy" id="2512217"/>
    <lineage>
        <taxon>Bacteria</taxon>
        <taxon>Bacillati</taxon>
        <taxon>Actinomycetota</taxon>
        <taxon>Actinomycetes</taxon>
        <taxon>Propionibacteriales</taxon>
        <taxon>Kribbellaceae</taxon>
        <taxon>Kribbella</taxon>
    </lineage>
</organism>
<keyword evidence="2" id="KW-1133">Transmembrane helix</keyword>
<dbReference type="Proteomes" id="UP000295573">
    <property type="component" value="Unassembled WGS sequence"/>
</dbReference>
<keyword evidence="2" id="KW-0812">Transmembrane</keyword>
<keyword evidence="4" id="KW-1185">Reference proteome</keyword>
<evidence type="ECO:0000313" key="4">
    <source>
        <dbReference type="Proteomes" id="UP000295573"/>
    </source>
</evidence>
<dbReference type="RefSeq" id="WP_199236921.1">
    <property type="nucleotide sequence ID" value="NZ_SLWR01000003.1"/>
</dbReference>
<keyword evidence="2" id="KW-0472">Membrane</keyword>
<dbReference type="EMBL" id="SLWR01000003">
    <property type="protein sequence ID" value="TCO49323.1"/>
    <property type="molecule type" value="Genomic_DNA"/>
</dbReference>